<dbReference type="OrthoDB" id="164118at2"/>
<feature type="transmembrane region" description="Helical" evidence="1">
    <location>
        <begin position="204"/>
        <end position="237"/>
    </location>
</feature>
<protein>
    <submittedName>
        <fullName evidence="2">Predicted metal-binding membrane protein</fullName>
    </submittedName>
</protein>
<feature type="transmembrane region" description="Helical" evidence="1">
    <location>
        <begin position="16"/>
        <end position="44"/>
    </location>
</feature>
<proteinExistence type="predicted"/>
<feature type="transmembrane region" description="Helical" evidence="1">
    <location>
        <begin position="65"/>
        <end position="88"/>
    </location>
</feature>
<dbReference type="EMBL" id="FOAG01000001">
    <property type="protein sequence ID" value="SEK32615.1"/>
    <property type="molecule type" value="Genomic_DNA"/>
</dbReference>
<organism evidence="2 3">
    <name type="scientific">Roseovarius azorensis</name>
    <dbReference type="NCBI Taxonomy" id="1287727"/>
    <lineage>
        <taxon>Bacteria</taxon>
        <taxon>Pseudomonadati</taxon>
        <taxon>Pseudomonadota</taxon>
        <taxon>Alphaproteobacteria</taxon>
        <taxon>Rhodobacterales</taxon>
        <taxon>Roseobacteraceae</taxon>
        <taxon>Roseovarius</taxon>
    </lineage>
</organism>
<dbReference type="AlphaFoldDB" id="A0A1H7G9Y2"/>
<dbReference type="Proteomes" id="UP000199582">
    <property type="component" value="Unassembled WGS sequence"/>
</dbReference>
<evidence type="ECO:0000313" key="2">
    <source>
        <dbReference type="EMBL" id="SEK32615.1"/>
    </source>
</evidence>
<keyword evidence="1" id="KW-0472">Membrane</keyword>
<gene>
    <name evidence="2" type="ORF">SAMN05443999_101216</name>
</gene>
<dbReference type="Pfam" id="PF09948">
    <property type="entry name" value="PpoB2"/>
    <property type="match status" value="1"/>
</dbReference>
<reference evidence="2 3" key="1">
    <citation type="submission" date="2016-10" db="EMBL/GenBank/DDBJ databases">
        <authorList>
            <person name="de Groot N.N."/>
        </authorList>
    </citation>
    <scope>NUCLEOTIDE SEQUENCE [LARGE SCALE GENOMIC DNA]</scope>
    <source>
        <strain evidence="2 3">DSM 100674</strain>
    </source>
</reference>
<name>A0A1H7G9Y2_9RHOB</name>
<keyword evidence="1" id="KW-1133">Transmembrane helix</keyword>
<dbReference type="InterPro" id="IPR018688">
    <property type="entry name" value="PpoB2-like"/>
</dbReference>
<evidence type="ECO:0000256" key="1">
    <source>
        <dbReference type="SAM" id="Phobius"/>
    </source>
</evidence>
<dbReference type="STRING" id="1287727.SAMN05443999_101216"/>
<sequence length="270" mass="29353">MNISGVTERLLRRDRAVLVSLIGVLFLLAALYTFFGVGMSMSAFQMTAMRGMRDMPGSHAPGAWSLGYAILIFFMWWVMMVAMMLPSVSPTVLLYSALLRRGSDADRVPLISAIFLVGYLSTWAAFSLVAAGSQWALEAMGIVSATMMTLTDTVPGAIVLILAGLFQFSSLKQACLDHCRSPARFITMRRRSGAVGAFRMGLEHGLYCLGCCWFLMALLFVGGIMNLYWIVGLAAFVAIEKLTPFGDRIAKLAGGGLMIWGAFILVSAAW</sequence>
<feature type="transmembrane region" description="Helical" evidence="1">
    <location>
        <begin position="108"/>
        <end position="130"/>
    </location>
</feature>
<evidence type="ECO:0000313" key="3">
    <source>
        <dbReference type="Proteomes" id="UP000199582"/>
    </source>
</evidence>
<keyword evidence="3" id="KW-1185">Reference proteome</keyword>
<feature type="transmembrane region" description="Helical" evidence="1">
    <location>
        <begin position="249"/>
        <end position="269"/>
    </location>
</feature>
<feature type="transmembrane region" description="Helical" evidence="1">
    <location>
        <begin position="142"/>
        <end position="166"/>
    </location>
</feature>
<keyword evidence="1" id="KW-0812">Transmembrane</keyword>
<accession>A0A1H7G9Y2</accession>